<organism evidence="4 8">
    <name type="scientific">Paenibacillus albiflavus</name>
    <dbReference type="NCBI Taxonomy" id="2545760"/>
    <lineage>
        <taxon>Bacteria</taxon>
        <taxon>Bacillati</taxon>
        <taxon>Bacillota</taxon>
        <taxon>Bacilli</taxon>
        <taxon>Bacillales</taxon>
        <taxon>Paenibacillaceae</taxon>
        <taxon>Paenibacillus</taxon>
    </lineage>
</organism>
<dbReference type="RefSeq" id="WP_132420291.1">
    <property type="nucleotide sequence ID" value="NZ_SKFG01000040.1"/>
</dbReference>
<dbReference type="EMBL" id="SKFG01000053">
    <property type="protein sequence ID" value="TCZ69135.1"/>
    <property type="molecule type" value="Genomic_DNA"/>
</dbReference>
<protein>
    <submittedName>
        <fullName evidence="4">IS110 family transposase</fullName>
    </submittedName>
</protein>
<dbReference type="InterPro" id="IPR047650">
    <property type="entry name" value="Transpos_IS110"/>
</dbReference>
<proteinExistence type="predicted"/>
<dbReference type="InterPro" id="IPR002525">
    <property type="entry name" value="Transp_IS110-like_N"/>
</dbReference>
<name>A0A4R4DY79_9BACL</name>
<dbReference type="GO" id="GO:0006313">
    <property type="term" value="P:DNA transposition"/>
    <property type="evidence" value="ECO:0007669"/>
    <property type="project" value="InterPro"/>
</dbReference>
<reference evidence="4 8" key="1">
    <citation type="submission" date="2019-03" db="EMBL/GenBank/DDBJ databases">
        <authorList>
            <person name="Kim M.K.M."/>
        </authorList>
    </citation>
    <scope>NUCLEOTIDE SEQUENCE [LARGE SCALE GENOMIC DNA]</scope>
    <source>
        <strain evidence="4 8">18JY21-1</strain>
    </source>
</reference>
<comment type="caution">
    <text evidence="4">The sequence shown here is derived from an EMBL/GenBank/DDBJ whole genome shotgun (WGS) entry which is preliminary data.</text>
</comment>
<dbReference type="EMBL" id="SKFG01000062">
    <property type="protein sequence ID" value="TCZ68558.1"/>
    <property type="molecule type" value="Genomic_DNA"/>
</dbReference>
<dbReference type="GO" id="GO:0004803">
    <property type="term" value="F:transposase activity"/>
    <property type="evidence" value="ECO:0007669"/>
    <property type="project" value="InterPro"/>
</dbReference>
<dbReference type="NCBIfam" id="NF033542">
    <property type="entry name" value="transpos_IS110"/>
    <property type="match status" value="1"/>
</dbReference>
<evidence type="ECO:0000256" key="1">
    <source>
        <dbReference type="SAM" id="Coils"/>
    </source>
</evidence>
<dbReference type="EMBL" id="SKFG01000040">
    <property type="protein sequence ID" value="TCZ71829.1"/>
    <property type="molecule type" value="Genomic_DNA"/>
</dbReference>
<evidence type="ECO:0000259" key="3">
    <source>
        <dbReference type="Pfam" id="PF02371"/>
    </source>
</evidence>
<evidence type="ECO:0000313" key="4">
    <source>
        <dbReference type="EMBL" id="TCZ68558.1"/>
    </source>
</evidence>
<dbReference type="AlphaFoldDB" id="A0A4R4DY79"/>
<feature type="coiled-coil region" evidence="1">
    <location>
        <begin position="189"/>
        <end position="223"/>
    </location>
</feature>
<feature type="domain" description="Transposase IS116/IS110/IS902 C-terminal" evidence="3">
    <location>
        <begin position="224"/>
        <end position="306"/>
    </location>
</feature>
<evidence type="ECO:0000313" key="8">
    <source>
        <dbReference type="Proteomes" id="UP000295418"/>
    </source>
</evidence>
<gene>
    <name evidence="7" type="ORF">E0485_22440</name>
    <name evidence="6" type="ORF">E0485_23960</name>
    <name evidence="5" type="ORF">E0485_24005</name>
    <name evidence="4" type="ORF">E0485_24325</name>
</gene>
<dbReference type="PANTHER" id="PTHR33055">
    <property type="entry name" value="TRANSPOSASE FOR INSERTION SEQUENCE ELEMENT IS1111A"/>
    <property type="match status" value="1"/>
</dbReference>
<keyword evidence="8" id="KW-1185">Reference proteome</keyword>
<dbReference type="EMBL" id="SKFG01000052">
    <property type="protein sequence ID" value="TCZ69299.1"/>
    <property type="molecule type" value="Genomic_DNA"/>
</dbReference>
<evidence type="ECO:0000259" key="2">
    <source>
        <dbReference type="Pfam" id="PF01548"/>
    </source>
</evidence>
<accession>A0A4R4DY79</accession>
<dbReference type="PANTHER" id="PTHR33055:SF13">
    <property type="entry name" value="TRANSPOSASE"/>
    <property type="match status" value="1"/>
</dbReference>
<feature type="domain" description="Transposase IS110-like N-terminal" evidence="2">
    <location>
        <begin position="8"/>
        <end position="153"/>
    </location>
</feature>
<dbReference type="GO" id="GO:0003677">
    <property type="term" value="F:DNA binding"/>
    <property type="evidence" value="ECO:0007669"/>
    <property type="project" value="InterPro"/>
</dbReference>
<dbReference type="Proteomes" id="UP000295418">
    <property type="component" value="Unassembled WGS sequence"/>
</dbReference>
<dbReference type="Pfam" id="PF02371">
    <property type="entry name" value="Transposase_20"/>
    <property type="match status" value="1"/>
</dbReference>
<evidence type="ECO:0000313" key="7">
    <source>
        <dbReference type="EMBL" id="TCZ71829.1"/>
    </source>
</evidence>
<dbReference type="OrthoDB" id="3191145at2"/>
<keyword evidence="1" id="KW-0175">Coiled coil</keyword>
<evidence type="ECO:0000313" key="5">
    <source>
        <dbReference type="EMBL" id="TCZ69135.1"/>
    </source>
</evidence>
<sequence>MKYAQKYVGMDVSKDTIVIAIAESGREEARYWGSIPHKPEAVRKLIKQLGDKEQIEVCYEAGPTGYELYRWLTSMGVKCSVVAPSLIPKRAGDRIKTDRRDAMRLAQLFRAGELTSVYVPDRDTEALRDLVRAREDAKEDLHRARQRILKFMLRHQIYQPSTIKKRWTKSYKKWLGAIKFERSNEHFVFQDYLQVVLESEKRLERIEREIEQQSETAPQAEVIQAIQSLRGVGLVTAVTLVAEIGSFARFRSAQQLMAYAGIVPRERSSGETNWKGKITKSGNAHVRRVVTEAAWQYRHRPAMSARMQEKGHNQSAEIQAIAWKAQHRLHERYFRLIIQRGKQKCVAITAVGRELLGFIWAVAREVEQCKKAAA</sequence>
<dbReference type="InterPro" id="IPR003346">
    <property type="entry name" value="Transposase_20"/>
</dbReference>
<dbReference type="Pfam" id="PF01548">
    <property type="entry name" value="DEDD_Tnp_IS110"/>
    <property type="match status" value="1"/>
</dbReference>
<evidence type="ECO:0000313" key="6">
    <source>
        <dbReference type="EMBL" id="TCZ69299.1"/>
    </source>
</evidence>